<keyword evidence="2" id="KW-1185">Reference proteome</keyword>
<comment type="caution">
    <text evidence="1">The sequence shown here is derived from an EMBL/GenBank/DDBJ whole genome shotgun (WGS) entry which is preliminary data.</text>
</comment>
<evidence type="ECO:0000313" key="1">
    <source>
        <dbReference type="EMBL" id="CAD8154403.1"/>
    </source>
</evidence>
<name>A0A8S1TQZ3_PAROT</name>
<evidence type="ECO:0000313" key="2">
    <source>
        <dbReference type="Proteomes" id="UP000683925"/>
    </source>
</evidence>
<reference evidence="1" key="1">
    <citation type="submission" date="2021-01" db="EMBL/GenBank/DDBJ databases">
        <authorList>
            <consortium name="Genoscope - CEA"/>
            <person name="William W."/>
        </authorList>
    </citation>
    <scope>NUCLEOTIDE SEQUENCE</scope>
</reference>
<protein>
    <submittedName>
        <fullName evidence="1">Uncharacterized protein</fullName>
    </submittedName>
</protein>
<dbReference type="EMBL" id="CAJJDP010000029">
    <property type="protein sequence ID" value="CAD8154403.1"/>
    <property type="molecule type" value="Genomic_DNA"/>
</dbReference>
<dbReference type="Proteomes" id="UP000683925">
    <property type="component" value="Unassembled WGS sequence"/>
</dbReference>
<accession>A0A8S1TQZ3</accession>
<organism evidence="1 2">
    <name type="scientific">Paramecium octaurelia</name>
    <dbReference type="NCBI Taxonomy" id="43137"/>
    <lineage>
        <taxon>Eukaryota</taxon>
        <taxon>Sar</taxon>
        <taxon>Alveolata</taxon>
        <taxon>Ciliophora</taxon>
        <taxon>Intramacronucleata</taxon>
        <taxon>Oligohymenophorea</taxon>
        <taxon>Peniculida</taxon>
        <taxon>Parameciidae</taxon>
        <taxon>Paramecium</taxon>
    </lineage>
</organism>
<sequence>MNYENNQQLVYFRCKVEQQADQYIIISQELKYLFFTIQESIILTLIQIINQNLSNRIR</sequence>
<gene>
    <name evidence="1" type="ORF">POCTA_138.1.T0290141</name>
</gene>
<proteinExistence type="predicted"/>
<dbReference type="AlphaFoldDB" id="A0A8S1TQZ3"/>